<evidence type="ECO:0000313" key="4">
    <source>
        <dbReference type="Proteomes" id="UP001515480"/>
    </source>
</evidence>
<sequence length="924" mass="101685">MPTPPSPSIRRGTPSSPATPSDGRRPSQSPSPPRSAHRDSAGAFLHSPPSQPPESVAESVQRANPSDPEGQFSPDFSSLRSAPNAAASPQLSHSSMDGVVVYSRRASEHMRKVPEVHQSNSSHSSHAHALHLESKATTTLARLTQRKSSTHVASADHPKVAVYPDIHHPLAPEAHHDHLMAAVDPVLASRAEEQHKELRPHDESFLASLTFGGLQRWLVRLQSASDRHTERLDGLQAAHEALEQKFRALHREALTERMDSLQKSLEENIERVDKQRAAVSDRVELLSDRLEAALQNLDAFNQDASVKLNEIEKRIEVKLTDVLRSSLENRWTLTQEEITASRTTQDERIAAVEAKMELLTQRESLERMVTMQETFSQRRVDQLEARCVEMAHSTRKLARQVREVGFAFGSRKRRSMLGVVLKSGPVVTSAAFECWLIFTKAAAEVRQTGVFGQHVQDVKEDAITKAIRDDVTASCVDFEKLRLGLRISAHSRFAAAFGAGKSSRNLKSSHAVHAAIAKSLKIIPMNREQAASSIDEQTPLDVCAAAQTEAFGEELGEDSFLVPAASPSSDLMGESSAEASGLRAAEEGDGGLLGQLTDWVHGMETEMDGLRAQVEAMRAEMLGLAGYQGDPHPAARNLVEGVMQQTAHNTAEIKRLEGSMQHMHHGSRAAELAVARALKLLHEQACWLTLGVISKPGREELERSLNRAMNSSLDSESRLRIVNSTLDALAAEVRSRASLDRVAELEAALNARNSKTSALQGRKELSASKYPSQPYCVACHQLLPLEDPPLSPQDMGPMPLESKLDIPVRRSATINQPPSPHRHKPIAGAFRPRPASADLGYNNSFAHARSRSSACFRKDFSVMHPAQEYYGVEVLQQSPCRRKCSERRGSSCASRHYGVPPENAQRREMAAYMQRLAQQEEMNN</sequence>
<gene>
    <name evidence="3" type="ORF">AB1Y20_016784</name>
</gene>
<comment type="caution">
    <text evidence="3">The sequence shown here is derived from an EMBL/GenBank/DDBJ whole genome shotgun (WGS) entry which is preliminary data.</text>
</comment>
<dbReference type="AlphaFoldDB" id="A0AB34I9C2"/>
<evidence type="ECO:0008006" key="5">
    <source>
        <dbReference type="Google" id="ProtNLM"/>
    </source>
</evidence>
<keyword evidence="4" id="KW-1185">Reference proteome</keyword>
<evidence type="ECO:0000256" key="2">
    <source>
        <dbReference type="SAM" id="MobiDB-lite"/>
    </source>
</evidence>
<evidence type="ECO:0000256" key="1">
    <source>
        <dbReference type="SAM" id="Coils"/>
    </source>
</evidence>
<protein>
    <recommendedName>
        <fullName evidence="5">Protein of centriole 5</fullName>
    </recommendedName>
</protein>
<feature type="compositionally biased region" description="Polar residues" evidence="2">
    <location>
        <begin position="74"/>
        <end position="95"/>
    </location>
</feature>
<keyword evidence="1" id="KW-0175">Coiled coil</keyword>
<name>A0AB34I9C2_PRYPA</name>
<evidence type="ECO:0000313" key="3">
    <source>
        <dbReference type="EMBL" id="KAL1495416.1"/>
    </source>
</evidence>
<feature type="coiled-coil region" evidence="1">
    <location>
        <begin position="225"/>
        <end position="303"/>
    </location>
</feature>
<proteinExistence type="predicted"/>
<feature type="region of interest" description="Disordered" evidence="2">
    <location>
        <begin position="1"/>
        <end position="97"/>
    </location>
</feature>
<reference evidence="3 4" key="1">
    <citation type="journal article" date="2024" name="Science">
        <title>Giant polyketide synthase enzymes in the biosynthesis of giant marine polyether toxins.</title>
        <authorList>
            <person name="Fallon T.R."/>
            <person name="Shende V.V."/>
            <person name="Wierzbicki I.H."/>
            <person name="Pendleton A.L."/>
            <person name="Watervoot N.F."/>
            <person name="Auber R.P."/>
            <person name="Gonzalez D.J."/>
            <person name="Wisecaver J.H."/>
            <person name="Moore B.S."/>
        </authorList>
    </citation>
    <scope>NUCLEOTIDE SEQUENCE [LARGE SCALE GENOMIC DNA]</scope>
    <source>
        <strain evidence="3 4">12B1</strain>
    </source>
</reference>
<dbReference type="EMBL" id="JBGBPQ010000032">
    <property type="protein sequence ID" value="KAL1495416.1"/>
    <property type="molecule type" value="Genomic_DNA"/>
</dbReference>
<accession>A0AB34I9C2</accession>
<dbReference type="Proteomes" id="UP001515480">
    <property type="component" value="Unassembled WGS sequence"/>
</dbReference>
<organism evidence="3 4">
    <name type="scientific">Prymnesium parvum</name>
    <name type="common">Toxic golden alga</name>
    <dbReference type="NCBI Taxonomy" id="97485"/>
    <lineage>
        <taxon>Eukaryota</taxon>
        <taxon>Haptista</taxon>
        <taxon>Haptophyta</taxon>
        <taxon>Prymnesiophyceae</taxon>
        <taxon>Prymnesiales</taxon>
        <taxon>Prymnesiaceae</taxon>
        <taxon>Prymnesium</taxon>
    </lineage>
</organism>